<dbReference type="AlphaFoldDB" id="A0A432Z9C1"/>
<accession>A0A432Z9C1</accession>
<dbReference type="RefSeq" id="WP_026861632.1">
    <property type="nucleotide sequence ID" value="NZ_PIQE01000001.1"/>
</dbReference>
<evidence type="ECO:0000313" key="2">
    <source>
        <dbReference type="Proteomes" id="UP000287022"/>
    </source>
</evidence>
<name>A0A432Z9C1_9GAMM</name>
<dbReference type="Proteomes" id="UP000287022">
    <property type="component" value="Unassembled WGS sequence"/>
</dbReference>
<reference evidence="2" key="1">
    <citation type="journal article" date="2018" name="Front. Microbiol.">
        <title>Genome-Based Analysis Reveals the Taxonomy and Diversity of the Family Idiomarinaceae.</title>
        <authorList>
            <person name="Liu Y."/>
            <person name="Lai Q."/>
            <person name="Shao Z."/>
        </authorList>
    </citation>
    <scope>NUCLEOTIDE SEQUENCE [LARGE SCALE GENOMIC DNA]</scope>
    <source>
        <strain evidence="2">c121</strain>
    </source>
</reference>
<evidence type="ECO:0000313" key="1">
    <source>
        <dbReference type="EMBL" id="RUO74519.1"/>
    </source>
</evidence>
<dbReference type="EMBL" id="PIQE01000001">
    <property type="protein sequence ID" value="RUO74519.1"/>
    <property type="molecule type" value="Genomic_DNA"/>
</dbReference>
<proteinExistence type="predicted"/>
<sequence>MKTLCMYSTVRFMPFAETQEFANVGVVVCLPQQGKLLFKLARKKFPRVTQFFDDIDGKLYAEALKMIEAELMRVQTYAMEHPGKSTVAIFKELTRFREGVIYFGNMGTALVNAPEEKLERLYEHYVQRSFATREYREAILEKNIRRTFKTRGIVGFKQQALKTRLGEFKLPFVEQTKDITRVIKPLAFDRKTPLAAFEHVKQWGDRLARLQNEAIVTSENMLVTMEPPTPPDFMTAYEDATTMLKEENITWINVADDEALVAFARQH</sequence>
<dbReference type="InterPro" id="IPR021398">
    <property type="entry name" value="DUF3037"/>
</dbReference>
<keyword evidence="2" id="KW-1185">Reference proteome</keyword>
<dbReference type="STRING" id="1122124.GCA_000423165_00589"/>
<comment type="caution">
    <text evidence="1">The sequence shown here is derived from an EMBL/GenBank/DDBJ whole genome shotgun (WGS) entry which is preliminary data.</text>
</comment>
<gene>
    <name evidence="1" type="ORF">CWI80_04040</name>
</gene>
<dbReference type="Pfam" id="PF11236">
    <property type="entry name" value="DUF3037"/>
    <property type="match status" value="1"/>
</dbReference>
<protein>
    <submittedName>
        <fullName evidence="1">DUF3037 domain-containing protein</fullName>
    </submittedName>
</protein>
<organism evidence="1 2">
    <name type="scientific">Pseudidiomarina sediminum</name>
    <dbReference type="NCBI Taxonomy" id="431675"/>
    <lineage>
        <taxon>Bacteria</taxon>
        <taxon>Pseudomonadati</taxon>
        <taxon>Pseudomonadota</taxon>
        <taxon>Gammaproteobacteria</taxon>
        <taxon>Alteromonadales</taxon>
        <taxon>Idiomarinaceae</taxon>
        <taxon>Pseudidiomarina</taxon>
    </lineage>
</organism>